<keyword evidence="2" id="KW-1185">Reference proteome</keyword>
<dbReference type="SMART" id="SM00028">
    <property type="entry name" value="TPR"/>
    <property type="match status" value="2"/>
</dbReference>
<dbReference type="PANTHER" id="PTHR46082:SF6">
    <property type="entry name" value="AAA+ ATPASE DOMAIN-CONTAINING PROTEIN-RELATED"/>
    <property type="match status" value="1"/>
</dbReference>
<dbReference type="STRING" id="701091.M2TUG3"/>
<dbReference type="Pfam" id="PF13424">
    <property type="entry name" value="TPR_12"/>
    <property type="match status" value="1"/>
</dbReference>
<proteinExistence type="predicted"/>
<dbReference type="Pfam" id="PF13374">
    <property type="entry name" value="TPR_10"/>
    <property type="match status" value="1"/>
</dbReference>
<dbReference type="eggNOG" id="KOG1840">
    <property type="taxonomic scope" value="Eukaryota"/>
</dbReference>
<dbReference type="InterPro" id="IPR035994">
    <property type="entry name" value="Nucleoside_phosphorylase_sf"/>
</dbReference>
<evidence type="ECO:0000313" key="2">
    <source>
        <dbReference type="Proteomes" id="UP000016936"/>
    </source>
</evidence>
<dbReference type="Proteomes" id="UP000016936">
    <property type="component" value="Unassembled WGS sequence"/>
</dbReference>
<dbReference type="GO" id="GO:0003824">
    <property type="term" value="F:catalytic activity"/>
    <property type="evidence" value="ECO:0007669"/>
    <property type="project" value="InterPro"/>
</dbReference>
<name>M2TUG3_COCH5</name>
<dbReference type="EMBL" id="KB445590">
    <property type="protein sequence ID" value="EMD85376.1"/>
    <property type="molecule type" value="Genomic_DNA"/>
</dbReference>
<dbReference type="Gene3D" id="1.25.40.10">
    <property type="entry name" value="Tetratricopeptide repeat domain"/>
    <property type="match status" value="1"/>
</dbReference>
<evidence type="ECO:0000313" key="1">
    <source>
        <dbReference type="EMBL" id="EMD85376.1"/>
    </source>
</evidence>
<dbReference type="GO" id="GO:0009116">
    <property type="term" value="P:nucleoside metabolic process"/>
    <property type="evidence" value="ECO:0007669"/>
    <property type="project" value="InterPro"/>
</dbReference>
<reference evidence="1 2" key="1">
    <citation type="journal article" date="2012" name="PLoS Pathog.">
        <title>Diverse lifestyles and strategies of plant pathogenesis encoded in the genomes of eighteen Dothideomycetes fungi.</title>
        <authorList>
            <person name="Ohm R.A."/>
            <person name="Feau N."/>
            <person name="Henrissat B."/>
            <person name="Schoch C.L."/>
            <person name="Horwitz B.A."/>
            <person name="Barry K.W."/>
            <person name="Condon B.J."/>
            <person name="Copeland A.C."/>
            <person name="Dhillon B."/>
            <person name="Glaser F."/>
            <person name="Hesse C.N."/>
            <person name="Kosti I."/>
            <person name="LaButti K."/>
            <person name="Lindquist E.A."/>
            <person name="Lucas S."/>
            <person name="Salamov A.A."/>
            <person name="Bradshaw R.E."/>
            <person name="Ciuffetti L."/>
            <person name="Hamelin R.C."/>
            <person name="Kema G.H.J."/>
            <person name="Lawrence C."/>
            <person name="Scott J.A."/>
            <person name="Spatafora J.W."/>
            <person name="Turgeon B.G."/>
            <person name="de Wit P.J.G.M."/>
            <person name="Zhong S."/>
            <person name="Goodwin S.B."/>
            <person name="Grigoriev I.V."/>
        </authorList>
    </citation>
    <scope>NUCLEOTIDE SEQUENCE [LARGE SCALE GENOMIC DNA]</scope>
    <source>
        <strain evidence="2">C5 / ATCC 48332 / race O</strain>
    </source>
</reference>
<sequence>MSGSTPASCADYHVAWICPVADLELLPARLMLDEEHPTPPYDTHYDENTYLCGTISGHAVVVATCPQGGTGNVNAGRLTGPMFKTFPNIRMAVLVGVGGGIPREEVPDEPLDDIHLGDVVVGWPGDDGPACVYHERGKAKVDGEFHMVGTIQNPDWRLTQALSILASDHEMGKTTFEVQLRRLQRTKRAKKFAHPGLENDKLFRAEHHHVGSYGSGCKDCDASKLVERPQRTEENLETLVFHQGRIATGNAVIQDAELRDKIRARCNGALCVEMEAAGVDASRRCLVVRGISNYADSHKNDLWRAHAAGNAAAPQTFVGRGKQLALLNAHILSEGCCRYAVYGLGGCGKTALALEIAYRTREQQPQRAVFWVPAISQADFEQAYREIGLLLRIPDITDAKADVKTLVKARLSDESFGQWLVIVDNADDDSILFSPLKGGKDGDRLIDYLPYSQKGSLIFTTRVVKAAHNLAANNVIELGMFDREDAKEVLRTRLFEKYQHLVEDEVIADEFLDMLTCLALAIVQAAAFINQNDIQLSEYIQLYRASEQQATQLLSEEFQDQGRYQEMKNPIATTWYISFDQITSRDELAAEYLSFMACTANNDIPESMLPVEESQLKQTKAIGTLKAYAFITERRFIRDEHAFQQEQTQMLKRSFNIHPLVHLAMRGWLKSQNQWLVLEEIVPNGDYRTREMWTPYLPHAKYVMGVPEIFEQDIGLELLERVGGCELMLGRYRAAEGTYRQMLVRAVSLFGEENPGTANNKDTIHTLGNLGSLFSDLDKNEEAEQIFQEILAITNKVFGKEHPHTIGTMNSLAKLLWELDRYEEAEQICRDSLALAKKTFGKEHPITLTGMGNLARVLLDTCKYEEIEQMFLETLGLAVKALGKEHPTTQNCLEIYIDTLNSWDVVRVCCLRTTVASAVLALGRNIIRVRCLRAAVSGAVLALGWDVVDICRLRTAVASAVLTFDRDVGIHSFSPTSQWLSGHGH</sequence>
<dbReference type="Gene3D" id="3.40.50.1580">
    <property type="entry name" value="Nucleoside phosphorylase domain"/>
    <property type="match status" value="1"/>
</dbReference>
<dbReference type="Gene3D" id="3.40.50.300">
    <property type="entry name" value="P-loop containing nucleotide triphosphate hydrolases"/>
    <property type="match status" value="1"/>
</dbReference>
<protein>
    <submittedName>
        <fullName evidence="1">Uncharacterized protein</fullName>
    </submittedName>
</protein>
<dbReference type="OrthoDB" id="626167at2759"/>
<reference evidence="2" key="2">
    <citation type="journal article" date="2013" name="PLoS Genet.">
        <title>Comparative genome structure, secondary metabolite, and effector coding capacity across Cochliobolus pathogens.</title>
        <authorList>
            <person name="Condon B.J."/>
            <person name="Leng Y."/>
            <person name="Wu D."/>
            <person name="Bushley K.E."/>
            <person name="Ohm R.A."/>
            <person name="Otillar R."/>
            <person name="Martin J."/>
            <person name="Schackwitz W."/>
            <person name="Grimwood J."/>
            <person name="MohdZainudin N."/>
            <person name="Xue C."/>
            <person name="Wang R."/>
            <person name="Manning V.A."/>
            <person name="Dhillon B."/>
            <person name="Tu Z.J."/>
            <person name="Steffenson B.J."/>
            <person name="Salamov A."/>
            <person name="Sun H."/>
            <person name="Lowry S."/>
            <person name="LaButti K."/>
            <person name="Han J."/>
            <person name="Copeland A."/>
            <person name="Lindquist E."/>
            <person name="Barry K."/>
            <person name="Schmutz J."/>
            <person name="Baker S.E."/>
            <person name="Ciuffetti L.M."/>
            <person name="Grigoriev I.V."/>
            <person name="Zhong S."/>
            <person name="Turgeon B.G."/>
        </authorList>
    </citation>
    <scope>NUCLEOTIDE SEQUENCE [LARGE SCALE GENOMIC DNA]</scope>
    <source>
        <strain evidence="2">C5 / ATCC 48332 / race O</strain>
    </source>
</reference>
<dbReference type="InterPro" id="IPR027417">
    <property type="entry name" value="P-loop_NTPase"/>
</dbReference>
<dbReference type="PANTHER" id="PTHR46082">
    <property type="entry name" value="ATP/GTP-BINDING PROTEIN-RELATED"/>
    <property type="match status" value="1"/>
</dbReference>
<gene>
    <name evidence="1" type="ORF">COCHEDRAFT_1198983</name>
</gene>
<dbReference type="OMA" id="LVSTYWA"/>
<dbReference type="AlphaFoldDB" id="M2TUG3"/>
<dbReference type="InterPro" id="IPR019734">
    <property type="entry name" value="TPR_rpt"/>
</dbReference>
<dbReference type="SUPFAM" id="SSF53167">
    <property type="entry name" value="Purine and uridine phosphorylases"/>
    <property type="match status" value="1"/>
</dbReference>
<organism evidence="1 2">
    <name type="scientific">Cochliobolus heterostrophus (strain C5 / ATCC 48332 / race O)</name>
    <name type="common">Southern corn leaf blight fungus</name>
    <name type="synonym">Bipolaris maydis</name>
    <dbReference type="NCBI Taxonomy" id="701091"/>
    <lineage>
        <taxon>Eukaryota</taxon>
        <taxon>Fungi</taxon>
        <taxon>Dikarya</taxon>
        <taxon>Ascomycota</taxon>
        <taxon>Pezizomycotina</taxon>
        <taxon>Dothideomycetes</taxon>
        <taxon>Pleosporomycetidae</taxon>
        <taxon>Pleosporales</taxon>
        <taxon>Pleosporineae</taxon>
        <taxon>Pleosporaceae</taxon>
        <taxon>Bipolaris</taxon>
    </lineage>
</organism>
<dbReference type="SUPFAM" id="SSF48452">
    <property type="entry name" value="TPR-like"/>
    <property type="match status" value="1"/>
</dbReference>
<dbReference type="HOGENOM" id="CLU_000288_125_3_1"/>
<dbReference type="InterPro" id="IPR011990">
    <property type="entry name" value="TPR-like_helical_dom_sf"/>
</dbReference>
<accession>M2TUG3</accession>
<dbReference type="SUPFAM" id="SSF52540">
    <property type="entry name" value="P-loop containing nucleoside triphosphate hydrolases"/>
    <property type="match status" value="1"/>
</dbReference>
<dbReference type="InterPro" id="IPR053137">
    <property type="entry name" value="NLR-like"/>
</dbReference>